<gene>
    <name evidence="1" type="ORF">PISMIDRAFT_323146</name>
</gene>
<reference evidence="1 2" key="1">
    <citation type="submission" date="2014-04" db="EMBL/GenBank/DDBJ databases">
        <authorList>
            <consortium name="DOE Joint Genome Institute"/>
            <person name="Kuo A."/>
            <person name="Kohler A."/>
            <person name="Costa M.D."/>
            <person name="Nagy L.G."/>
            <person name="Floudas D."/>
            <person name="Copeland A."/>
            <person name="Barry K.W."/>
            <person name="Cichocki N."/>
            <person name="Veneault-Fourrey C."/>
            <person name="LaButti K."/>
            <person name="Lindquist E.A."/>
            <person name="Lipzen A."/>
            <person name="Lundell T."/>
            <person name="Morin E."/>
            <person name="Murat C."/>
            <person name="Sun H."/>
            <person name="Tunlid A."/>
            <person name="Henrissat B."/>
            <person name="Grigoriev I.V."/>
            <person name="Hibbett D.S."/>
            <person name="Martin F."/>
            <person name="Nordberg H.P."/>
            <person name="Cantor M.N."/>
            <person name="Hua S.X."/>
        </authorList>
    </citation>
    <scope>NUCLEOTIDE SEQUENCE [LARGE SCALE GENOMIC DNA]</scope>
    <source>
        <strain evidence="1 2">441</strain>
    </source>
</reference>
<dbReference type="EMBL" id="KN833892">
    <property type="protein sequence ID" value="KIK15406.1"/>
    <property type="molecule type" value="Genomic_DNA"/>
</dbReference>
<organism evidence="1 2">
    <name type="scientific">Pisolithus microcarpus 441</name>
    <dbReference type="NCBI Taxonomy" id="765257"/>
    <lineage>
        <taxon>Eukaryota</taxon>
        <taxon>Fungi</taxon>
        <taxon>Dikarya</taxon>
        <taxon>Basidiomycota</taxon>
        <taxon>Agaricomycotina</taxon>
        <taxon>Agaricomycetes</taxon>
        <taxon>Agaricomycetidae</taxon>
        <taxon>Boletales</taxon>
        <taxon>Sclerodermatineae</taxon>
        <taxon>Pisolithaceae</taxon>
        <taxon>Pisolithus</taxon>
    </lineage>
</organism>
<evidence type="ECO:0000313" key="2">
    <source>
        <dbReference type="Proteomes" id="UP000054018"/>
    </source>
</evidence>
<proteinExistence type="predicted"/>
<accession>A0A0C9YFR9</accession>
<name>A0A0C9YFR9_9AGAM</name>
<evidence type="ECO:0000313" key="1">
    <source>
        <dbReference type="EMBL" id="KIK15406.1"/>
    </source>
</evidence>
<dbReference type="AlphaFoldDB" id="A0A0C9YFR9"/>
<protein>
    <submittedName>
        <fullName evidence="1">Uncharacterized protein</fullName>
    </submittedName>
</protein>
<keyword evidence="2" id="KW-1185">Reference proteome</keyword>
<sequence length="61" mass="6832">MEVKGGLNFIIQRDALERLDDSHINGATADGPLQYDQVLCPHFADVIRLGLLVKQRAEKNK</sequence>
<dbReference type="Proteomes" id="UP000054018">
    <property type="component" value="Unassembled WGS sequence"/>
</dbReference>
<reference evidence="2" key="2">
    <citation type="submission" date="2015-01" db="EMBL/GenBank/DDBJ databases">
        <title>Evolutionary Origins and Diversification of the Mycorrhizal Mutualists.</title>
        <authorList>
            <consortium name="DOE Joint Genome Institute"/>
            <consortium name="Mycorrhizal Genomics Consortium"/>
            <person name="Kohler A."/>
            <person name="Kuo A."/>
            <person name="Nagy L.G."/>
            <person name="Floudas D."/>
            <person name="Copeland A."/>
            <person name="Barry K.W."/>
            <person name="Cichocki N."/>
            <person name="Veneault-Fourrey C."/>
            <person name="LaButti K."/>
            <person name="Lindquist E.A."/>
            <person name="Lipzen A."/>
            <person name="Lundell T."/>
            <person name="Morin E."/>
            <person name="Murat C."/>
            <person name="Riley R."/>
            <person name="Ohm R."/>
            <person name="Sun H."/>
            <person name="Tunlid A."/>
            <person name="Henrissat B."/>
            <person name="Grigoriev I.V."/>
            <person name="Hibbett D.S."/>
            <person name="Martin F."/>
        </authorList>
    </citation>
    <scope>NUCLEOTIDE SEQUENCE [LARGE SCALE GENOMIC DNA]</scope>
    <source>
        <strain evidence="2">441</strain>
    </source>
</reference>
<dbReference type="HOGENOM" id="CLU_2923540_0_0_1"/>